<keyword evidence="4" id="KW-0328">Glycosyltransferase</keyword>
<dbReference type="InterPro" id="IPR043426">
    <property type="entry name" value="MltB-like"/>
</dbReference>
<dbReference type="GO" id="GO:0009253">
    <property type="term" value="P:peptidoglycan catabolic process"/>
    <property type="evidence" value="ECO:0007669"/>
    <property type="project" value="TreeGrafter"/>
</dbReference>
<organism evidence="4">
    <name type="scientific">Polynucleobacter sp. UK-FUSCHL-C3</name>
    <dbReference type="NCBI Taxonomy" id="2955208"/>
    <lineage>
        <taxon>Bacteria</taxon>
        <taxon>Pseudomonadati</taxon>
        <taxon>Pseudomonadota</taxon>
        <taxon>Betaproteobacteria</taxon>
        <taxon>Burkholderiales</taxon>
        <taxon>Burkholderiaceae</taxon>
        <taxon>Polynucleobacter</taxon>
    </lineage>
</organism>
<evidence type="ECO:0000259" key="3">
    <source>
        <dbReference type="Pfam" id="PF13406"/>
    </source>
</evidence>
<dbReference type="EMBL" id="CP099959">
    <property type="protein sequence ID" value="XCC58134.1"/>
    <property type="molecule type" value="Genomic_DNA"/>
</dbReference>
<feature type="chain" id="PRO_5043571655" evidence="2">
    <location>
        <begin position="21"/>
        <end position="420"/>
    </location>
</feature>
<dbReference type="PROSITE" id="PS51257">
    <property type="entry name" value="PROKAR_LIPOPROTEIN"/>
    <property type="match status" value="1"/>
</dbReference>
<dbReference type="GO" id="GO:0008933">
    <property type="term" value="F:peptidoglycan lytic transglycosylase activity"/>
    <property type="evidence" value="ECO:0007669"/>
    <property type="project" value="TreeGrafter"/>
</dbReference>
<dbReference type="GO" id="GO:0016757">
    <property type="term" value="F:glycosyltransferase activity"/>
    <property type="evidence" value="ECO:0007669"/>
    <property type="project" value="UniProtKB-KW"/>
</dbReference>
<dbReference type="EC" id="2.4.-.-" evidence="4"/>
<reference evidence="4" key="1">
    <citation type="submission" date="2022-06" db="EMBL/GenBank/DDBJ databases">
        <title>New Polynucleobacter species.</title>
        <authorList>
            <person name="Hahn M.W."/>
        </authorList>
    </citation>
    <scope>NUCLEOTIDE SEQUENCE</scope>
    <source>
        <strain evidence="4">UK-FUSCHL-C3</strain>
    </source>
</reference>
<sequence length="420" mass="46728">MRTLSYLSILGLSLILGACATPTPTPITQEGSASTKLEEVSEPPVDPKTEANYQEQLRALIAEVSKSHSIPLESLELGFRDSKNLSQIKKLVAPPPVTFQKNWRVYRSRFVEPVRIKAGLTFIEQNRSALVAAEQESGVPYQVIAAIIGVETIYGRQMGNFRVKDVLTSLSFDYPEAPNRPARQALFRDQLKDLIALCWRDANRKQEGFNRCLNQSSSYAGAIGLPQFMPGSILQFAKDGDNNGIIDLRKSNRDAIFSVANFLKVHGWQAGMPIYFPTIINEQTRPKIMELADGQPIAKLTVNQLIELGILDPKQGDLLQGGVESNSKALIVDLPSPGNRQDPEVEYVVGLANFLSIVNYNRSYFYAQSVAEFAESLGYSNKSVFPVQEQGTQKRAKEQQKPKKQEKKVKKLKKTENPAN</sequence>
<dbReference type="RefSeq" id="WP_353439297.1">
    <property type="nucleotide sequence ID" value="NZ_CP099959.1"/>
</dbReference>
<evidence type="ECO:0000256" key="2">
    <source>
        <dbReference type="SAM" id="SignalP"/>
    </source>
</evidence>
<proteinExistence type="predicted"/>
<gene>
    <name evidence="4" type="ORF">NKE59_02265</name>
</gene>
<keyword evidence="2" id="KW-0732">Signal</keyword>
<dbReference type="Gene3D" id="1.10.530.10">
    <property type="match status" value="1"/>
</dbReference>
<evidence type="ECO:0000256" key="1">
    <source>
        <dbReference type="SAM" id="MobiDB-lite"/>
    </source>
</evidence>
<feature type="region of interest" description="Disordered" evidence="1">
    <location>
        <begin position="26"/>
        <end position="48"/>
    </location>
</feature>
<protein>
    <submittedName>
        <fullName evidence="4">Lytic murein transglycosylase</fullName>
        <ecNumber evidence="4">2.4.-.-</ecNumber>
    </submittedName>
</protein>
<keyword evidence="4" id="KW-0808">Transferase</keyword>
<dbReference type="InterPro" id="IPR023346">
    <property type="entry name" value="Lysozyme-like_dom_sf"/>
</dbReference>
<accession>A0AAU8A3Z6</accession>
<dbReference type="Pfam" id="PF13406">
    <property type="entry name" value="SLT_2"/>
    <property type="match status" value="1"/>
</dbReference>
<evidence type="ECO:0000313" key="4">
    <source>
        <dbReference type="EMBL" id="XCC58134.1"/>
    </source>
</evidence>
<feature type="compositionally biased region" description="Polar residues" evidence="1">
    <location>
        <begin position="26"/>
        <end position="35"/>
    </location>
</feature>
<dbReference type="InterPro" id="IPR031304">
    <property type="entry name" value="SLT_2"/>
</dbReference>
<feature type="compositionally biased region" description="Basic residues" evidence="1">
    <location>
        <begin position="404"/>
        <end position="413"/>
    </location>
</feature>
<dbReference type="CDD" id="cd13399">
    <property type="entry name" value="Slt35-like"/>
    <property type="match status" value="1"/>
</dbReference>
<feature type="domain" description="Transglycosylase SLT" evidence="3">
    <location>
        <begin position="55"/>
        <end position="375"/>
    </location>
</feature>
<name>A0AAU8A3Z6_9BURK</name>
<feature type="region of interest" description="Disordered" evidence="1">
    <location>
        <begin position="388"/>
        <end position="420"/>
    </location>
</feature>
<dbReference type="SUPFAM" id="SSF53955">
    <property type="entry name" value="Lysozyme-like"/>
    <property type="match status" value="1"/>
</dbReference>
<feature type="signal peptide" evidence="2">
    <location>
        <begin position="1"/>
        <end position="20"/>
    </location>
</feature>
<dbReference type="PANTHER" id="PTHR30163:SF9">
    <property type="entry name" value="MEMBRANE-BOUND LYTIC MUREIN TRANSGLYCOSYLASE B"/>
    <property type="match status" value="1"/>
</dbReference>
<dbReference type="AlphaFoldDB" id="A0AAU8A3Z6"/>
<dbReference type="Gene3D" id="1.10.8.350">
    <property type="entry name" value="Bacterial muramidase"/>
    <property type="match status" value="1"/>
</dbReference>
<dbReference type="PANTHER" id="PTHR30163">
    <property type="entry name" value="MEMBRANE-BOUND LYTIC MUREIN TRANSGLYCOSYLASE B"/>
    <property type="match status" value="1"/>
</dbReference>